<dbReference type="RefSeq" id="WP_407031609.1">
    <property type="nucleotide sequence ID" value="NZ_JAQGEF010000011.1"/>
</dbReference>
<dbReference type="Pfam" id="PF17517">
    <property type="entry name" value="IgGFc_binding"/>
    <property type="match status" value="1"/>
</dbReference>
<dbReference type="Gene3D" id="2.60.40.10">
    <property type="entry name" value="Immunoglobulins"/>
    <property type="match status" value="5"/>
</dbReference>
<dbReference type="InterPro" id="IPR022409">
    <property type="entry name" value="PKD/Chitinase_dom"/>
</dbReference>
<dbReference type="InterPro" id="IPR013783">
    <property type="entry name" value="Ig-like_fold"/>
</dbReference>
<evidence type="ECO:0000313" key="4">
    <source>
        <dbReference type="Proteomes" id="UP001210231"/>
    </source>
</evidence>
<dbReference type="InterPro" id="IPR035234">
    <property type="entry name" value="IgGFc-bd_N"/>
</dbReference>
<dbReference type="PANTHER" id="PTHR46534">
    <property type="entry name" value="IGGFC_BINDING DOMAIN-CONTAINING PROTEIN"/>
    <property type="match status" value="1"/>
</dbReference>
<evidence type="ECO:0000313" key="3">
    <source>
        <dbReference type="EMBL" id="MDA3615284.1"/>
    </source>
</evidence>
<name>A0ABT4UL13_9BACT</name>
<sequence>MLRSLLFILILIVCAFNGAYAQDFSNKGKDFYITFPKHADEAQAVMGLYITSDVATKGTVYVGSRTVDFNIEANTVKRIFIGPNGDVPNTEVYLNQEDGIKSNSAVRVVAEKPVVVYSHIIKTARSAATLVLPTNVWGRNYITPLYPSIGGGGGSISGRPVITVVAKEANTTVEIVTKARTITNKAAGSVLSVTLPKAGDVYQVQFEANSDISGTTVNSVALNGEACKPIAVFSSSTWSAFGCASPSGGDNLYQQLFPVGSWGKNYLTAPFKDRNSDIIRVYISEPNTSVTKLEDGATTQLLGLVNNSYYEYRTDKPTKITADKPISVVQFITSQSCYSNTISADPEMIILNPLEQTINDITVFSAHSRYVPPGQSNVNKCLLNIIIKSNAASSFKINGNAPTGSFVAIPGTDFSYLQEDVTTITLENPIQNLKADSNFMAIAYGYGNVESYGYNAGTSIRDLNRFITIKNDDAPVLTTSTCLSTNFKMYFTLPYLPLSLTWKFNGLFGDETINNPSPDSTYVVDGVTLYRFPLSGSKIINSANTYPVSIVIKTNGTDNCGGETSFDFDLNVVQKPVSGFNYASTNCINEPVTFTNTSTAGSMRIAKYLWQFGDGNTTDDINTSHAYAGTGSYHVSQTVFDEIGCESVTTKTLAFSNKPTAGYKTTAPYCENTVINFSNESAISAPSTISKLYWNFGNNKLDTTTLSVLPAISYSTVGSYQLSLKAVSETGCVSDAFVQTMNIGRGPKATFTYTNACEGTPVVLTANISDNGGANITDYAWSANNSPISQNTSSVTTAAFENITSFPASLRVTNGNGCTSEGVTLSVPLSQLPTAAFNLPSTVCLPAGEAVFVNNSTIADGTANELKYSWRSDFSNQQSTLKNGVLNFTRPGSYNVKLLVESSKGCKDSITQVISDFTEQPLLTMTTSDNSICLGEVVNFRGSGNANAADIDKWSLDFKDGNRISADADSHLYTQAGTYPVSMFYTLKNGCHSDTVMSTVVVNAKPVIEVKEPVNVTMGNSLQMPVTITATSVNTFVWSPGLYLDRTDIANPITSTQEDITYRLTVTSDKGCMSSRDIFVKYIPMPVFTNAFSPNGDGMNDTWQIRNLAEYSNASVEVFDRYGTIVFKSTGYNVPWDGTRNGKPMPVGTYYYVVNLRDGSPVFKGAITLLR</sequence>
<evidence type="ECO:0000256" key="1">
    <source>
        <dbReference type="SAM" id="SignalP"/>
    </source>
</evidence>
<reference evidence="3 4" key="1">
    <citation type="submission" date="2022-12" db="EMBL/GenBank/DDBJ databases">
        <title>Chitinophagaceae gen. sp. nov., a new member of the family Chitinophagaceae, isolated from soil in a chemical factory.</title>
        <authorList>
            <person name="Ke Z."/>
        </authorList>
    </citation>
    <scope>NUCLEOTIDE SEQUENCE [LARGE SCALE GENOMIC DNA]</scope>
    <source>
        <strain evidence="3 4">LY-5</strain>
    </source>
</reference>
<protein>
    <submittedName>
        <fullName evidence="3">PKD domain-containing protein</fullName>
    </submittedName>
</protein>
<feature type="chain" id="PRO_5046980229" evidence="1">
    <location>
        <begin position="22"/>
        <end position="1171"/>
    </location>
</feature>
<dbReference type="PROSITE" id="PS50093">
    <property type="entry name" value="PKD"/>
    <property type="match status" value="2"/>
</dbReference>
<comment type="caution">
    <text evidence="3">The sequence shown here is derived from an EMBL/GenBank/DDBJ whole genome shotgun (WGS) entry which is preliminary data.</text>
</comment>
<dbReference type="InterPro" id="IPR026341">
    <property type="entry name" value="T9SS_type_B"/>
</dbReference>
<dbReference type="SUPFAM" id="SSF49299">
    <property type="entry name" value="PKD domain"/>
    <property type="match status" value="5"/>
</dbReference>
<dbReference type="EMBL" id="JAQGEF010000011">
    <property type="protein sequence ID" value="MDA3615284.1"/>
    <property type="molecule type" value="Genomic_DNA"/>
</dbReference>
<feature type="signal peptide" evidence="1">
    <location>
        <begin position="1"/>
        <end position="21"/>
    </location>
</feature>
<feature type="domain" description="PKD" evidence="2">
    <location>
        <begin position="921"/>
        <end position="1007"/>
    </location>
</feature>
<dbReference type="NCBIfam" id="TIGR04131">
    <property type="entry name" value="Bac_Flav_CTERM"/>
    <property type="match status" value="1"/>
</dbReference>
<keyword evidence="4" id="KW-1185">Reference proteome</keyword>
<proteinExistence type="predicted"/>
<dbReference type="Proteomes" id="UP001210231">
    <property type="component" value="Unassembled WGS sequence"/>
</dbReference>
<dbReference type="Pfam" id="PF18911">
    <property type="entry name" value="PKD_4"/>
    <property type="match status" value="2"/>
</dbReference>
<evidence type="ECO:0000259" key="2">
    <source>
        <dbReference type="PROSITE" id="PS50093"/>
    </source>
</evidence>
<dbReference type="InterPro" id="IPR035986">
    <property type="entry name" value="PKD_dom_sf"/>
</dbReference>
<dbReference type="PANTHER" id="PTHR46534:SF1">
    <property type="entry name" value="IGGFC-BINDING PROTEIN N-TERMINAL DOMAIN-CONTAINING PROTEIN"/>
    <property type="match status" value="1"/>
</dbReference>
<dbReference type="Pfam" id="PF13585">
    <property type="entry name" value="CHU_C"/>
    <property type="match status" value="1"/>
</dbReference>
<dbReference type="CDD" id="cd00146">
    <property type="entry name" value="PKD"/>
    <property type="match status" value="1"/>
</dbReference>
<keyword evidence="1" id="KW-0732">Signal</keyword>
<gene>
    <name evidence="3" type="ORF">O3P16_10735</name>
</gene>
<dbReference type="InterPro" id="IPR000601">
    <property type="entry name" value="PKD_dom"/>
</dbReference>
<dbReference type="SMART" id="SM00089">
    <property type="entry name" value="PKD"/>
    <property type="match status" value="5"/>
</dbReference>
<organism evidence="3 4">
    <name type="scientific">Polluticaenibacter yanchengensis</name>
    <dbReference type="NCBI Taxonomy" id="3014562"/>
    <lineage>
        <taxon>Bacteria</taxon>
        <taxon>Pseudomonadati</taxon>
        <taxon>Bacteroidota</taxon>
        <taxon>Chitinophagia</taxon>
        <taxon>Chitinophagales</taxon>
        <taxon>Chitinophagaceae</taxon>
        <taxon>Polluticaenibacter</taxon>
    </lineage>
</organism>
<accession>A0ABT4UL13</accession>
<feature type="domain" description="PKD" evidence="2">
    <location>
        <begin position="575"/>
        <end position="653"/>
    </location>
</feature>